<feature type="region of interest" description="Disordered" evidence="2">
    <location>
        <begin position="647"/>
        <end position="718"/>
    </location>
</feature>
<feature type="compositionally biased region" description="Pro residues" evidence="2">
    <location>
        <begin position="54"/>
        <end position="64"/>
    </location>
</feature>
<feature type="region of interest" description="Disordered" evidence="2">
    <location>
        <begin position="215"/>
        <end position="247"/>
    </location>
</feature>
<feature type="compositionally biased region" description="Low complexity" evidence="2">
    <location>
        <begin position="337"/>
        <end position="351"/>
    </location>
</feature>
<dbReference type="GO" id="GO:0016301">
    <property type="term" value="F:kinase activity"/>
    <property type="evidence" value="ECO:0007669"/>
    <property type="project" value="UniProtKB-KW"/>
</dbReference>
<reference evidence="3 4" key="1">
    <citation type="submission" date="2023-05" db="EMBL/GenBank/DDBJ databases">
        <title>B98-5 Cell Line De Novo Hybrid Assembly: An Optical Mapping Approach.</title>
        <authorList>
            <person name="Kananen K."/>
            <person name="Auerbach J.A."/>
            <person name="Kautto E."/>
            <person name="Blachly J.S."/>
        </authorList>
    </citation>
    <scope>NUCLEOTIDE SEQUENCE [LARGE SCALE GENOMIC DNA]</scope>
    <source>
        <strain evidence="3">B95-8</strain>
        <tissue evidence="3">Cell line</tissue>
    </source>
</reference>
<feature type="compositionally biased region" description="Low complexity" evidence="2">
    <location>
        <begin position="548"/>
        <end position="577"/>
    </location>
</feature>
<feature type="compositionally biased region" description="Pro residues" evidence="2">
    <location>
        <begin position="709"/>
        <end position="718"/>
    </location>
</feature>
<feature type="compositionally biased region" description="Polar residues" evidence="2">
    <location>
        <begin position="675"/>
        <end position="692"/>
    </location>
</feature>
<evidence type="ECO:0000256" key="2">
    <source>
        <dbReference type="SAM" id="MobiDB-lite"/>
    </source>
</evidence>
<dbReference type="PANTHER" id="PTHR22972:SF3">
    <property type="entry name" value="INACTIVE TYROSINE-PROTEIN KINASE PRAG1"/>
    <property type="match status" value="1"/>
</dbReference>
<dbReference type="EMBL" id="JASSZA010000014">
    <property type="protein sequence ID" value="KAK2093716.1"/>
    <property type="molecule type" value="Genomic_DNA"/>
</dbReference>
<keyword evidence="3" id="KW-0808">Transferase</keyword>
<feature type="region of interest" description="Disordered" evidence="2">
    <location>
        <begin position="365"/>
        <end position="628"/>
    </location>
</feature>
<feature type="compositionally biased region" description="Basic and acidic residues" evidence="2">
    <location>
        <begin position="528"/>
        <end position="540"/>
    </location>
</feature>
<feature type="compositionally biased region" description="Pro residues" evidence="2">
    <location>
        <begin position="582"/>
        <end position="595"/>
    </location>
</feature>
<dbReference type="PANTHER" id="PTHR22972">
    <property type="entry name" value="SERINE/THREONINE PROTEIN KINASE"/>
    <property type="match status" value="1"/>
</dbReference>
<keyword evidence="4" id="KW-1185">Reference proteome</keyword>
<name>A0ABQ9U9I3_SAGOE</name>
<protein>
    <submittedName>
        <fullName evidence="3">Inactive tyrosine-protein kinase prag1</fullName>
    </submittedName>
</protein>
<gene>
    <name evidence="3" type="primary">PRAG1_1</name>
    <name evidence="3" type="ORF">P7K49_027454</name>
</gene>
<organism evidence="3 4">
    <name type="scientific">Saguinus oedipus</name>
    <name type="common">Cotton-top tamarin</name>
    <name type="synonym">Oedipomidas oedipus</name>
    <dbReference type="NCBI Taxonomy" id="9490"/>
    <lineage>
        <taxon>Eukaryota</taxon>
        <taxon>Metazoa</taxon>
        <taxon>Chordata</taxon>
        <taxon>Craniata</taxon>
        <taxon>Vertebrata</taxon>
        <taxon>Euteleostomi</taxon>
        <taxon>Mammalia</taxon>
        <taxon>Eutheria</taxon>
        <taxon>Euarchontoglires</taxon>
        <taxon>Primates</taxon>
        <taxon>Haplorrhini</taxon>
        <taxon>Platyrrhini</taxon>
        <taxon>Cebidae</taxon>
        <taxon>Callitrichinae</taxon>
        <taxon>Saguinus</taxon>
    </lineage>
</organism>
<feature type="region of interest" description="Disordered" evidence="2">
    <location>
        <begin position="46"/>
        <end position="84"/>
    </location>
</feature>
<dbReference type="Proteomes" id="UP001266305">
    <property type="component" value="Unassembled WGS sequence"/>
</dbReference>
<feature type="compositionally biased region" description="Polar residues" evidence="2">
    <location>
        <begin position="447"/>
        <end position="462"/>
    </location>
</feature>
<comment type="similarity">
    <text evidence="1">Belongs to the protein kinase superfamily.</text>
</comment>
<evidence type="ECO:0000256" key="1">
    <source>
        <dbReference type="ARBA" id="ARBA00038349"/>
    </source>
</evidence>
<evidence type="ECO:0000313" key="4">
    <source>
        <dbReference type="Proteomes" id="UP001266305"/>
    </source>
</evidence>
<feature type="region of interest" description="Disordered" evidence="2">
    <location>
        <begin position="294"/>
        <end position="351"/>
    </location>
</feature>
<evidence type="ECO:0000313" key="3">
    <source>
        <dbReference type="EMBL" id="KAK2093716.1"/>
    </source>
</evidence>
<comment type="caution">
    <text evidence="3">The sequence shown here is derived from an EMBL/GenBank/DDBJ whole genome shotgun (WGS) entry which is preliminary data.</text>
</comment>
<sequence length="718" mass="76147">MHQTLRLNPESLKMSACSDFVEHIWKPGSCKNCFCLRSDHQLVAGPPQTRAGSLPPPPRQPPRPENGRLEDEGVNSSPYSKPTIAVKPTMMSSEASDVWTEASLSAEVSQVIWRRAPGKLPLPKQEDAHVVYLGSFRSIQKPAGPSVSPDGNACCPPAYTMVGLHNLEPHGEKNVAFHSVSFPDEKVGNKEKPSFSYQDRPSARESFRQKLAAFSGTTSSCHQSPGPLRESLPSEDDSDQRCSPSGDSEGGEYCSILDCCPGSPVAKAASQAAGSRGRHGDRDCSPTCWERGKCAGPSEQEKRGPSLPRECCSQGPTAHSSRLGPKKPSLTSEAATSSDGLSCGSSSGASSPFIPHLESEYCSLMKEPAPGKQQDPGCLGVASSRCLGPMRESQPPAHPREATQPEPIYAESTKRKKPTPVPSKPQAKKEHAAAAQGQGQGQGQGQVWTGNAWAQKTESGWGQDSPDPASQVAATITVMAAHPEEDHRTIYLSSPDSAVGVQWPRGPVSQDSEVGEEETSAGQGLNSRESHAHSASESKPKGRPAIPPKLSKSSPGGSPVSPSASPLADLSDGSSSGSGIGPQPPSRGPAEPAPPCRTNGVTISDPSRCPHPAASSALEQRRPRFQAGTWSRQCRIEEEEEVEQELLSHSWGRETKNGPTDRSNTTTWHRLCPTDGSSGQNSKVGTGMSKSASFAFEFPKDRSGIETFSPPPPPPKSS</sequence>
<dbReference type="InterPro" id="IPR051511">
    <property type="entry name" value="MitoQC_Scaffold_Kinases"/>
</dbReference>
<proteinExistence type="inferred from homology"/>
<accession>A0ABQ9U9I3</accession>
<feature type="compositionally biased region" description="Polar residues" evidence="2">
    <location>
        <begin position="657"/>
        <end position="668"/>
    </location>
</feature>
<keyword evidence="3" id="KW-0418">Kinase</keyword>